<dbReference type="EMBL" id="AUVB01000026">
    <property type="protein sequence ID" value="KGE04424.1"/>
    <property type="molecule type" value="Genomic_DNA"/>
</dbReference>
<feature type="region of interest" description="Disordered" evidence="1">
    <location>
        <begin position="18"/>
        <end position="41"/>
    </location>
</feature>
<comment type="caution">
    <text evidence="2">The sequence shown here is derived from an EMBL/GenBank/DDBJ whole genome shotgun (WGS) entry which is preliminary data.</text>
</comment>
<evidence type="ECO:0000256" key="1">
    <source>
        <dbReference type="SAM" id="MobiDB-lite"/>
    </source>
</evidence>
<dbReference type="AlphaFoldDB" id="A0A095X0J7"/>
<dbReference type="STRING" id="1265313.HRUBRA_00949"/>
<evidence type="ECO:0000313" key="3">
    <source>
        <dbReference type="Proteomes" id="UP000029640"/>
    </source>
</evidence>
<evidence type="ECO:0000313" key="2">
    <source>
        <dbReference type="EMBL" id="KGE04424.1"/>
    </source>
</evidence>
<proteinExistence type="predicted"/>
<dbReference type="HOGENOM" id="CLU_3270945_0_0_6"/>
<protein>
    <submittedName>
        <fullName evidence="2">Uncharacterized protein</fullName>
    </submittedName>
</protein>
<keyword evidence="3" id="KW-1185">Reference proteome</keyword>
<sequence>MRVRRCCGVHPGFPGHQRTPSFKRSRACSTVNSSPASLAYW</sequence>
<reference evidence="2 3" key="1">
    <citation type="journal article" date="2014" name="Genome Announc.">
        <title>Genome Sequence of Gammaproteobacterial Pseudohaliea rubra Type Strain DSM 19751, Isolated from Coastal Seawater of the Mediterranean Sea.</title>
        <authorList>
            <person name="Spring S."/>
            <person name="Fiebig A."/>
            <person name="Riedel T."/>
            <person name="Goker M."/>
            <person name="Klenk H.P."/>
        </authorList>
    </citation>
    <scope>NUCLEOTIDE SEQUENCE [LARGE SCALE GENOMIC DNA]</scope>
    <source>
        <strain evidence="2 3">DSM 19751</strain>
    </source>
</reference>
<organism evidence="2 3">
    <name type="scientific">Pseudohaliea rubra DSM 19751</name>
    <dbReference type="NCBI Taxonomy" id="1265313"/>
    <lineage>
        <taxon>Bacteria</taxon>
        <taxon>Pseudomonadati</taxon>
        <taxon>Pseudomonadota</taxon>
        <taxon>Gammaproteobacteria</taxon>
        <taxon>Cellvibrionales</taxon>
        <taxon>Halieaceae</taxon>
        <taxon>Pseudohaliea</taxon>
    </lineage>
</organism>
<accession>A0A095X0J7</accession>
<dbReference type="Proteomes" id="UP000029640">
    <property type="component" value="Unassembled WGS sequence"/>
</dbReference>
<feature type="compositionally biased region" description="Polar residues" evidence="1">
    <location>
        <begin position="27"/>
        <end position="41"/>
    </location>
</feature>
<gene>
    <name evidence="2" type="ORF">HRUBRA_00949</name>
</gene>
<name>A0A095X0J7_9GAMM</name>